<evidence type="ECO:0000313" key="4">
    <source>
        <dbReference type="Proteomes" id="UP001172738"/>
    </source>
</evidence>
<gene>
    <name evidence="3" type="ORF">QQX04_12975</name>
</gene>
<comment type="caution">
    <text evidence="3">The sequence shown here is derived from an EMBL/GenBank/DDBJ whole genome shotgun (WGS) entry which is preliminary data.</text>
</comment>
<protein>
    <recommendedName>
        <fullName evidence="5">ABC-type transport system involved in multi-copper enzyme maturation, permease component</fullName>
    </recommendedName>
</protein>
<keyword evidence="4" id="KW-1185">Reference proteome</keyword>
<feature type="transmembrane region" description="Helical" evidence="2">
    <location>
        <begin position="198"/>
        <end position="221"/>
    </location>
</feature>
<accession>A0ABT8G432</accession>
<keyword evidence="2" id="KW-1133">Transmembrane helix</keyword>
<organism evidence="3 4">
    <name type="scientific">Demequina zhanjiangensis</name>
    <dbReference type="NCBI Taxonomy" id="3051659"/>
    <lineage>
        <taxon>Bacteria</taxon>
        <taxon>Bacillati</taxon>
        <taxon>Actinomycetota</taxon>
        <taxon>Actinomycetes</taxon>
        <taxon>Micrococcales</taxon>
        <taxon>Demequinaceae</taxon>
        <taxon>Demequina</taxon>
    </lineage>
</organism>
<evidence type="ECO:0000313" key="3">
    <source>
        <dbReference type="EMBL" id="MDN4473908.1"/>
    </source>
</evidence>
<evidence type="ECO:0008006" key="5">
    <source>
        <dbReference type="Google" id="ProtNLM"/>
    </source>
</evidence>
<feature type="region of interest" description="Disordered" evidence="1">
    <location>
        <begin position="1"/>
        <end position="25"/>
    </location>
</feature>
<dbReference type="EMBL" id="JAUHPV010000009">
    <property type="protein sequence ID" value="MDN4473908.1"/>
    <property type="molecule type" value="Genomic_DNA"/>
</dbReference>
<feature type="transmembrane region" description="Helical" evidence="2">
    <location>
        <begin position="164"/>
        <end position="186"/>
    </location>
</feature>
<proteinExistence type="predicted"/>
<feature type="transmembrane region" description="Helical" evidence="2">
    <location>
        <begin position="85"/>
        <end position="107"/>
    </location>
</feature>
<sequence length="414" mass="45085">MTATDTAPFPPTPTPATKVPPRKGNPWRPTFGGVWLVTRVELLRRRPSVKGYIFYGLLLAAILALGILVAVVAGDDMTSTPLELVLVLVLGAGMLIGPSLSATSINGDSGEGVLAPLQMTHLTAGDLAVGKLLASWFVSFAVLVTTAPFLLYAYSRSGWHWHELLTVLGVIMAVVLVSTAIGLAWSAIAARAVASVSLAHLTTGFFLIGTLVIFAFTMPLVSETVTNGQRYIDWERLTPEQSEALDEAYMTGDFSQLDAESYVCVEDTWDMSVAHTERTAWMVLVNPVVVIGEVSPIVSTETYEEDGRAAPGLFAMMHQMVSSARIGPTEFDLESSSYDECAELVRWAEAGTQTWDDSEWEDQWAEQQEEQANYPRAPWLGLAVQAVLFVGSMAIVIRRLRVPYRTLRTGTRVA</sequence>
<reference evidence="3" key="1">
    <citation type="submission" date="2023-06" db="EMBL/GenBank/DDBJ databases">
        <title>SYSU T00b26.</title>
        <authorList>
            <person name="Gao L."/>
            <person name="Fang B.-Z."/>
            <person name="Li W.-J."/>
        </authorList>
    </citation>
    <scope>NUCLEOTIDE SEQUENCE</scope>
    <source>
        <strain evidence="3">SYSU T00b26</strain>
    </source>
</reference>
<evidence type="ECO:0000256" key="1">
    <source>
        <dbReference type="SAM" id="MobiDB-lite"/>
    </source>
</evidence>
<dbReference type="Proteomes" id="UP001172738">
    <property type="component" value="Unassembled WGS sequence"/>
</dbReference>
<name>A0ABT8G432_9MICO</name>
<feature type="transmembrane region" description="Helical" evidence="2">
    <location>
        <begin position="128"/>
        <end position="152"/>
    </location>
</feature>
<dbReference type="RefSeq" id="WP_301129879.1">
    <property type="nucleotide sequence ID" value="NZ_JAUHPV010000009.1"/>
</dbReference>
<feature type="transmembrane region" description="Helical" evidence="2">
    <location>
        <begin position="52"/>
        <end position="73"/>
    </location>
</feature>
<evidence type="ECO:0000256" key="2">
    <source>
        <dbReference type="SAM" id="Phobius"/>
    </source>
</evidence>
<feature type="transmembrane region" description="Helical" evidence="2">
    <location>
        <begin position="377"/>
        <end position="397"/>
    </location>
</feature>
<keyword evidence="2" id="KW-0812">Transmembrane</keyword>
<keyword evidence="2" id="KW-0472">Membrane</keyword>